<dbReference type="EMBL" id="SDMQ01000004">
    <property type="protein sequence ID" value="TBT85943.1"/>
    <property type="molecule type" value="Genomic_DNA"/>
</dbReference>
<name>A0A4Q9KFL3_9ACTN</name>
<gene>
    <name evidence="1" type="ORF">ET989_05705</name>
</gene>
<accession>A0A4Q9KFL3</accession>
<comment type="caution">
    <text evidence="1">The sequence shown here is derived from an EMBL/GenBank/DDBJ whole genome shotgun (WGS) entry which is preliminary data.</text>
</comment>
<dbReference type="SUPFAM" id="SSF56784">
    <property type="entry name" value="HAD-like"/>
    <property type="match status" value="1"/>
</dbReference>
<evidence type="ECO:0000313" key="2">
    <source>
        <dbReference type="Proteomes" id="UP000292373"/>
    </source>
</evidence>
<dbReference type="GO" id="GO:0016791">
    <property type="term" value="F:phosphatase activity"/>
    <property type="evidence" value="ECO:0007669"/>
    <property type="project" value="TreeGrafter"/>
</dbReference>
<dbReference type="InterPro" id="IPR023214">
    <property type="entry name" value="HAD_sf"/>
</dbReference>
<dbReference type="Pfam" id="PF08282">
    <property type="entry name" value="Hydrolase_3"/>
    <property type="match status" value="1"/>
</dbReference>
<dbReference type="OrthoDB" id="3180855at2"/>
<dbReference type="GO" id="GO:0000287">
    <property type="term" value="F:magnesium ion binding"/>
    <property type="evidence" value="ECO:0007669"/>
    <property type="project" value="TreeGrafter"/>
</dbReference>
<dbReference type="PANTHER" id="PTHR10000:SF8">
    <property type="entry name" value="HAD SUPERFAMILY HYDROLASE-LIKE, TYPE 3"/>
    <property type="match status" value="1"/>
</dbReference>
<organism evidence="1 2">
    <name type="scientific">Propioniciclava sinopodophylli</name>
    <dbReference type="NCBI Taxonomy" id="1837344"/>
    <lineage>
        <taxon>Bacteria</taxon>
        <taxon>Bacillati</taxon>
        <taxon>Actinomycetota</taxon>
        <taxon>Actinomycetes</taxon>
        <taxon>Propionibacteriales</taxon>
        <taxon>Propionibacteriaceae</taxon>
        <taxon>Propioniciclava</taxon>
    </lineage>
</organism>
<dbReference type="InterPro" id="IPR036412">
    <property type="entry name" value="HAD-like_sf"/>
</dbReference>
<keyword evidence="2" id="KW-1185">Reference proteome</keyword>
<sequence length="269" mass="28451">MTWQPALVALDVDGTLVDESNVIDPGVRAAVQRVVDAGVPVILSTGRSWASALTVIEQLPLEHVEHVCSNGAVTVRYPPFEVVDVLTFDPRPVVDRILAEHPAALLAVEVVGRGYRVSDEFPTGELHGEIEVVSVDELAGSEVTRVIVRDPNASEDDFIELAHRLGLEGVSYAIGYTAWLDIAPEGVDKAHGLARVCGRMGIDPADVLALGDGRNDIEMLTWAGRGVAMGGSPAELVAVADAVTGTLAEGGLVEELGRWFGSAEDSWSG</sequence>
<dbReference type="PROSITE" id="PS01229">
    <property type="entry name" value="COF_2"/>
    <property type="match status" value="1"/>
</dbReference>
<reference evidence="1 2" key="1">
    <citation type="submission" date="2019-01" db="EMBL/GenBank/DDBJ databases">
        <title>Lactibacter flavus gen. nov., sp. nov., a novel bacterium of the family Propionibacteriaceae isolated from raw milk and dairy products.</title>
        <authorList>
            <person name="Huptas C."/>
            <person name="Wenning M."/>
            <person name="Breitenwieser F."/>
            <person name="Doll E."/>
            <person name="Von Neubeck M."/>
            <person name="Busse H.-J."/>
            <person name="Scherer S."/>
        </authorList>
    </citation>
    <scope>NUCLEOTIDE SEQUENCE [LARGE SCALE GENOMIC DNA]</scope>
    <source>
        <strain evidence="1 2">KCTC 33808</strain>
    </source>
</reference>
<protein>
    <submittedName>
        <fullName evidence="1">HAD family phosphatase</fullName>
    </submittedName>
</protein>
<dbReference type="Proteomes" id="UP000292373">
    <property type="component" value="Unassembled WGS sequence"/>
</dbReference>
<proteinExistence type="predicted"/>
<dbReference type="GO" id="GO:0005829">
    <property type="term" value="C:cytosol"/>
    <property type="evidence" value="ECO:0007669"/>
    <property type="project" value="TreeGrafter"/>
</dbReference>
<dbReference type="PANTHER" id="PTHR10000">
    <property type="entry name" value="PHOSPHOSERINE PHOSPHATASE"/>
    <property type="match status" value="1"/>
</dbReference>
<dbReference type="Gene3D" id="3.40.50.1000">
    <property type="entry name" value="HAD superfamily/HAD-like"/>
    <property type="match status" value="1"/>
</dbReference>
<dbReference type="AlphaFoldDB" id="A0A4Q9KFL3"/>
<evidence type="ECO:0000313" key="1">
    <source>
        <dbReference type="EMBL" id="TBT85943.1"/>
    </source>
</evidence>
<dbReference type="Gene3D" id="3.30.1240.10">
    <property type="match status" value="1"/>
</dbReference>
<dbReference type="RefSeq" id="WP_131167592.1">
    <property type="nucleotide sequence ID" value="NZ_SDMQ01000004.1"/>
</dbReference>